<evidence type="ECO:0000256" key="2">
    <source>
        <dbReference type="SAM" id="SignalP"/>
    </source>
</evidence>
<organism evidence="3 4">
    <name type="scientific">Larinioides sclopetarius</name>
    <dbReference type="NCBI Taxonomy" id="280406"/>
    <lineage>
        <taxon>Eukaryota</taxon>
        <taxon>Metazoa</taxon>
        <taxon>Ecdysozoa</taxon>
        <taxon>Arthropoda</taxon>
        <taxon>Chelicerata</taxon>
        <taxon>Arachnida</taxon>
        <taxon>Araneae</taxon>
        <taxon>Araneomorphae</taxon>
        <taxon>Entelegynae</taxon>
        <taxon>Araneoidea</taxon>
        <taxon>Araneidae</taxon>
        <taxon>Larinioides</taxon>
    </lineage>
</organism>
<protein>
    <submittedName>
        <fullName evidence="3">Uncharacterized protein</fullName>
    </submittedName>
</protein>
<keyword evidence="1" id="KW-0472">Membrane</keyword>
<keyword evidence="1" id="KW-0812">Transmembrane</keyword>
<proteinExistence type="predicted"/>
<evidence type="ECO:0000313" key="3">
    <source>
        <dbReference type="EMBL" id="CAL1291191.1"/>
    </source>
</evidence>
<dbReference type="EMBL" id="CAXIEN010000277">
    <property type="protein sequence ID" value="CAL1291191.1"/>
    <property type="molecule type" value="Genomic_DNA"/>
</dbReference>
<name>A0AAV2B4M8_9ARAC</name>
<keyword evidence="2" id="KW-0732">Signal</keyword>
<keyword evidence="1" id="KW-1133">Transmembrane helix</keyword>
<evidence type="ECO:0000256" key="1">
    <source>
        <dbReference type="SAM" id="Phobius"/>
    </source>
</evidence>
<evidence type="ECO:0000313" key="4">
    <source>
        <dbReference type="Proteomes" id="UP001497382"/>
    </source>
</evidence>
<keyword evidence="4" id="KW-1185">Reference proteome</keyword>
<dbReference type="AlphaFoldDB" id="A0AAV2B4M8"/>
<comment type="caution">
    <text evidence="3">The sequence shown here is derived from an EMBL/GenBank/DDBJ whole genome shotgun (WGS) entry which is preliminary data.</text>
</comment>
<feature type="chain" id="PRO_5043617911" evidence="2">
    <location>
        <begin position="24"/>
        <end position="217"/>
    </location>
</feature>
<sequence>MQFPSSFVTILLIISKLYWTSEALRCRETCFRKCLKTLKQLIEGDYKFQIRNDTESNEAEYCLKMVEVCLEDAFEDCEEDHHAMAAMSVTLFNHLNEGCTSDVDSKKAYTDMFPCLEKNSEVFGSCLEKNILRREKLVHPIHKLVSVCKDMKSMICFAEKSQEMCGSEISLLPVAMKYTLNDSFNEMCSGSVGFFYKFWVHVTTVLVTLLLIHRMKH</sequence>
<gene>
    <name evidence="3" type="ORF">LARSCL_LOCUS16942</name>
</gene>
<feature type="transmembrane region" description="Helical" evidence="1">
    <location>
        <begin position="194"/>
        <end position="212"/>
    </location>
</feature>
<feature type="signal peptide" evidence="2">
    <location>
        <begin position="1"/>
        <end position="23"/>
    </location>
</feature>
<reference evidence="3 4" key="1">
    <citation type="submission" date="2024-04" db="EMBL/GenBank/DDBJ databases">
        <authorList>
            <person name="Rising A."/>
            <person name="Reimegard J."/>
            <person name="Sonavane S."/>
            <person name="Akerstrom W."/>
            <person name="Nylinder S."/>
            <person name="Hedman E."/>
            <person name="Kallberg Y."/>
        </authorList>
    </citation>
    <scope>NUCLEOTIDE SEQUENCE [LARGE SCALE GENOMIC DNA]</scope>
</reference>
<accession>A0AAV2B4M8</accession>
<dbReference type="Proteomes" id="UP001497382">
    <property type="component" value="Unassembled WGS sequence"/>
</dbReference>